<comment type="caution">
    <text evidence="3">The sequence shown here is derived from an EMBL/GenBank/DDBJ whole genome shotgun (WGS) entry which is preliminary data.</text>
</comment>
<gene>
    <name evidence="3" type="ORF">Ahy_B06g080776</name>
</gene>
<name>A0A444YIZ7_ARAHY</name>
<protein>
    <recommendedName>
        <fullName evidence="1">ATP-dependent DNA helicase</fullName>
        <ecNumber evidence="1">5.6.2.3</ecNumber>
    </recommendedName>
</protein>
<dbReference type="Pfam" id="PF05970">
    <property type="entry name" value="PIF1"/>
    <property type="match status" value="1"/>
</dbReference>
<accession>A0A444YIZ7</accession>
<dbReference type="GO" id="GO:0016787">
    <property type="term" value="F:hydrolase activity"/>
    <property type="evidence" value="ECO:0007669"/>
    <property type="project" value="UniProtKB-KW"/>
</dbReference>
<dbReference type="GO" id="GO:0005524">
    <property type="term" value="F:ATP binding"/>
    <property type="evidence" value="ECO:0007669"/>
    <property type="project" value="UniProtKB-KW"/>
</dbReference>
<dbReference type="GO" id="GO:0000723">
    <property type="term" value="P:telomere maintenance"/>
    <property type="evidence" value="ECO:0007669"/>
    <property type="project" value="InterPro"/>
</dbReference>
<evidence type="ECO:0000313" key="3">
    <source>
        <dbReference type="EMBL" id="RYR01915.1"/>
    </source>
</evidence>
<keyword evidence="4" id="KW-1185">Reference proteome</keyword>
<comment type="similarity">
    <text evidence="1">Belongs to the helicase family.</text>
</comment>
<dbReference type="GO" id="GO:0006281">
    <property type="term" value="P:DNA repair"/>
    <property type="evidence" value="ECO:0007669"/>
    <property type="project" value="UniProtKB-KW"/>
</dbReference>
<comment type="cofactor">
    <cofactor evidence="1">
        <name>Mg(2+)</name>
        <dbReference type="ChEBI" id="CHEBI:18420"/>
    </cofactor>
</comment>
<keyword evidence="1" id="KW-0067">ATP-binding</keyword>
<feature type="domain" description="DNA helicase Pif1-like DEAD-box helicase" evidence="2">
    <location>
        <begin position="7"/>
        <end position="55"/>
    </location>
</feature>
<keyword evidence="1" id="KW-0233">DNA recombination</keyword>
<keyword evidence="1" id="KW-0378">Hydrolase</keyword>
<keyword evidence="1" id="KW-0227">DNA damage</keyword>
<keyword evidence="1" id="KW-0234">DNA repair</keyword>
<dbReference type="EMBL" id="SDMP01000016">
    <property type="protein sequence ID" value="RYR01915.1"/>
    <property type="molecule type" value="Genomic_DNA"/>
</dbReference>
<dbReference type="GO" id="GO:0043139">
    <property type="term" value="F:5'-3' DNA helicase activity"/>
    <property type="evidence" value="ECO:0007669"/>
    <property type="project" value="UniProtKB-EC"/>
</dbReference>
<evidence type="ECO:0000313" key="4">
    <source>
        <dbReference type="Proteomes" id="UP000289738"/>
    </source>
</evidence>
<dbReference type="Proteomes" id="UP000289738">
    <property type="component" value="Chromosome B06"/>
</dbReference>
<sequence length="101" mass="11583">MILTINSLNIASSEIIALLLPNGKTTYLKFKIFLNIDEDSLCSIPLANKYLRNILRYSNSYNVHLSLKVKIIFMPSLEYVTGVNNKMITRLSEKKKSLLKF</sequence>
<reference evidence="3 4" key="1">
    <citation type="submission" date="2019-01" db="EMBL/GenBank/DDBJ databases">
        <title>Sequencing of cultivated peanut Arachis hypogaea provides insights into genome evolution and oil improvement.</title>
        <authorList>
            <person name="Chen X."/>
        </authorList>
    </citation>
    <scope>NUCLEOTIDE SEQUENCE [LARGE SCALE GENOMIC DNA]</scope>
    <source>
        <strain evidence="4">cv. Fuhuasheng</strain>
        <tissue evidence="3">Leaves</tissue>
    </source>
</reference>
<keyword evidence="1" id="KW-0347">Helicase</keyword>
<evidence type="ECO:0000259" key="2">
    <source>
        <dbReference type="Pfam" id="PF05970"/>
    </source>
</evidence>
<dbReference type="GO" id="GO:0006310">
    <property type="term" value="P:DNA recombination"/>
    <property type="evidence" value="ECO:0007669"/>
    <property type="project" value="UniProtKB-KW"/>
</dbReference>
<comment type="catalytic activity">
    <reaction evidence="1">
        <text>ATP + H2O = ADP + phosphate + H(+)</text>
        <dbReference type="Rhea" id="RHEA:13065"/>
        <dbReference type="ChEBI" id="CHEBI:15377"/>
        <dbReference type="ChEBI" id="CHEBI:15378"/>
        <dbReference type="ChEBI" id="CHEBI:30616"/>
        <dbReference type="ChEBI" id="CHEBI:43474"/>
        <dbReference type="ChEBI" id="CHEBI:456216"/>
        <dbReference type="EC" id="5.6.2.3"/>
    </reaction>
</comment>
<evidence type="ECO:0000256" key="1">
    <source>
        <dbReference type="RuleBase" id="RU363044"/>
    </source>
</evidence>
<dbReference type="AlphaFoldDB" id="A0A444YIZ7"/>
<proteinExistence type="inferred from homology"/>
<dbReference type="InterPro" id="IPR010285">
    <property type="entry name" value="DNA_helicase_pif1-like_DEAD"/>
</dbReference>
<organism evidence="3 4">
    <name type="scientific">Arachis hypogaea</name>
    <name type="common">Peanut</name>
    <dbReference type="NCBI Taxonomy" id="3818"/>
    <lineage>
        <taxon>Eukaryota</taxon>
        <taxon>Viridiplantae</taxon>
        <taxon>Streptophyta</taxon>
        <taxon>Embryophyta</taxon>
        <taxon>Tracheophyta</taxon>
        <taxon>Spermatophyta</taxon>
        <taxon>Magnoliopsida</taxon>
        <taxon>eudicotyledons</taxon>
        <taxon>Gunneridae</taxon>
        <taxon>Pentapetalae</taxon>
        <taxon>rosids</taxon>
        <taxon>fabids</taxon>
        <taxon>Fabales</taxon>
        <taxon>Fabaceae</taxon>
        <taxon>Papilionoideae</taxon>
        <taxon>50 kb inversion clade</taxon>
        <taxon>dalbergioids sensu lato</taxon>
        <taxon>Dalbergieae</taxon>
        <taxon>Pterocarpus clade</taxon>
        <taxon>Arachis</taxon>
    </lineage>
</organism>
<dbReference type="EC" id="5.6.2.3" evidence="1"/>
<keyword evidence="1" id="KW-0547">Nucleotide-binding</keyword>